<reference evidence="2" key="2">
    <citation type="submission" date="2024-06" db="EMBL/GenBank/DDBJ databases">
        <title>Vaginal Lactobacillus fatty acid response mechanisms reveal a metabolite-targeted strategy for bacterial vaginosis treatment.</title>
        <authorList>
            <person name="Zhu M."/>
            <person name="Blainey P.C."/>
            <person name="Bloom S.M."/>
            <person name="Kwon D.S."/>
        </authorList>
    </citation>
    <scope>NUCLEOTIDE SEQUENCE</scope>
    <source>
        <strain evidence="2">194_F1_1</strain>
    </source>
</reference>
<evidence type="ECO:0000313" key="3">
    <source>
        <dbReference type="EMBL" id="RXF57652.1"/>
    </source>
</evidence>
<gene>
    <name evidence="2" type="ORF">ABVC42_03580</name>
    <name evidence="3" type="ORF">ERD32_06035</name>
</gene>
<feature type="region of interest" description="Disordered" evidence="1">
    <location>
        <begin position="114"/>
        <end position="146"/>
    </location>
</feature>
<keyword evidence="5" id="KW-1185">Reference proteome</keyword>
<reference evidence="3 4" key="1">
    <citation type="submission" date="2019-01" db="EMBL/GenBank/DDBJ databases">
        <title>The genome sequence of Lactobacillus crispatus L49.</title>
        <authorList>
            <person name="Zhong J."/>
            <person name="Zhang J."/>
        </authorList>
    </citation>
    <scope>NUCLEOTIDE SEQUENCE [LARGE SCALE GENOMIC DNA]</scope>
    <source>
        <strain evidence="3 4">L49</strain>
    </source>
</reference>
<evidence type="ECO:0000313" key="2">
    <source>
        <dbReference type="EMBL" id="MES5149009.1"/>
    </source>
</evidence>
<evidence type="ECO:0000256" key="1">
    <source>
        <dbReference type="SAM" id="MobiDB-lite"/>
    </source>
</evidence>
<dbReference type="AlphaFoldDB" id="A0A135ZEK7"/>
<evidence type="ECO:0000313" key="5">
    <source>
        <dbReference type="Proteomes" id="UP001434419"/>
    </source>
</evidence>
<feature type="compositionally biased region" description="Basic and acidic residues" evidence="1">
    <location>
        <begin position="128"/>
        <end position="138"/>
    </location>
</feature>
<name>A0A135ZEK7_9LACO</name>
<organism evidence="3 4">
    <name type="scientific">Lactobacillus crispatus</name>
    <dbReference type="NCBI Taxonomy" id="47770"/>
    <lineage>
        <taxon>Bacteria</taxon>
        <taxon>Bacillati</taxon>
        <taxon>Bacillota</taxon>
        <taxon>Bacilli</taxon>
        <taxon>Lactobacillales</taxon>
        <taxon>Lactobacillaceae</taxon>
        <taxon>Lactobacillus</taxon>
    </lineage>
</organism>
<accession>A0A135ZEK7</accession>
<comment type="caution">
    <text evidence="3">The sequence shown here is derived from an EMBL/GenBank/DDBJ whole genome shotgun (WGS) entry which is preliminary data.</text>
</comment>
<dbReference type="EMBL" id="JBETVU010000012">
    <property type="protein sequence ID" value="MES5149009.1"/>
    <property type="molecule type" value="Genomic_DNA"/>
</dbReference>
<dbReference type="Proteomes" id="UP000289808">
    <property type="component" value="Unassembled WGS sequence"/>
</dbReference>
<sequence>MPKLKRVYDKSYMVISNHVFEDPNLTLKAKGLFGYLWSRPDDWNFFITELVRHFKGGRDQAMSALDELEKAGYLLRSRVRNELGQLTNKSTWLLSDTPKKTWIEQKRKSAAKKKIVVKKQVQKSASKKPVDKSTKPKSDFPTQAFPTLDNPTLLNTDLTKYSYNKILNNFIYTSSSSSSTTQNQVNHEDEEEKITQTMSKLFESIRFYDKFYGTHNRPNLRQLRQIRTRVAQLQESNRDELCKAYDERIRNLYVNSPIGYLITMLNQELKDQEIWNKEAATDAEN</sequence>
<dbReference type="EMBL" id="SCLX01000029">
    <property type="protein sequence ID" value="RXF57652.1"/>
    <property type="molecule type" value="Genomic_DNA"/>
</dbReference>
<proteinExistence type="predicted"/>
<dbReference type="Proteomes" id="UP001434419">
    <property type="component" value="Unassembled WGS sequence"/>
</dbReference>
<evidence type="ECO:0000313" key="4">
    <source>
        <dbReference type="Proteomes" id="UP000289808"/>
    </source>
</evidence>
<dbReference type="RefSeq" id="WP_005719184.1">
    <property type="nucleotide sequence ID" value="NZ_CP033426.1"/>
</dbReference>
<protein>
    <submittedName>
        <fullName evidence="3">Helix-turn-helix domain-containing protein</fullName>
    </submittedName>
</protein>